<proteinExistence type="predicted"/>
<dbReference type="AlphaFoldDB" id="A0A645EML3"/>
<comment type="caution">
    <text evidence="1">The sequence shown here is derived from an EMBL/GenBank/DDBJ whole genome shotgun (WGS) entry which is preliminary data.</text>
</comment>
<reference evidence="1" key="1">
    <citation type="submission" date="2019-08" db="EMBL/GenBank/DDBJ databases">
        <authorList>
            <person name="Kucharzyk K."/>
            <person name="Murdoch R.W."/>
            <person name="Higgins S."/>
            <person name="Loffler F."/>
        </authorList>
    </citation>
    <scope>NUCLEOTIDE SEQUENCE</scope>
</reference>
<sequence>MRGRLGSFAIANDCFHLDIADNRIDLNRINLNAVHVADIANHRLYLIQTLGLSEALASWSLELHRPPLARASGLRNDGRHHIPFACFMIALAVISLTSL</sequence>
<accession>A0A645EML3</accession>
<name>A0A645EML3_9ZZZZ</name>
<gene>
    <name evidence="1" type="ORF">SDC9_150478</name>
</gene>
<protein>
    <submittedName>
        <fullName evidence="1">Uncharacterized protein</fullName>
    </submittedName>
</protein>
<organism evidence="1">
    <name type="scientific">bioreactor metagenome</name>
    <dbReference type="NCBI Taxonomy" id="1076179"/>
    <lineage>
        <taxon>unclassified sequences</taxon>
        <taxon>metagenomes</taxon>
        <taxon>ecological metagenomes</taxon>
    </lineage>
</organism>
<dbReference type="EMBL" id="VSSQ01049178">
    <property type="protein sequence ID" value="MPN03251.1"/>
    <property type="molecule type" value="Genomic_DNA"/>
</dbReference>
<evidence type="ECO:0000313" key="1">
    <source>
        <dbReference type="EMBL" id="MPN03251.1"/>
    </source>
</evidence>